<accession>A0ACC2JVP8</accession>
<organism evidence="1 2">
    <name type="scientific">Lasiodiplodia mahajangana</name>
    <dbReference type="NCBI Taxonomy" id="1108764"/>
    <lineage>
        <taxon>Eukaryota</taxon>
        <taxon>Fungi</taxon>
        <taxon>Dikarya</taxon>
        <taxon>Ascomycota</taxon>
        <taxon>Pezizomycotina</taxon>
        <taxon>Dothideomycetes</taxon>
        <taxon>Dothideomycetes incertae sedis</taxon>
        <taxon>Botryosphaeriales</taxon>
        <taxon>Botryosphaeriaceae</taxon>
        <taxon>Lasiodiplodia</taxon>
    </lineage>
</organism>
<sequence length="535" mass="61380">MRFAWSQYQPSKTRRDIGDFERRWSDWNDQTHPFASTAQPQSVILPLYEELRSDNIEREQLLQTIDEMLFANLDMTMGGLSWSLAFLAAYKDVQEKIRQETKEAHSSTILATSILEASRLKPLAAFSDPQSAPTDRIVNGFLVPVGINIVGTHAPNTENPCWGPDGDTYRPEPFLNDCKLSELRYRFWRFGFGPRQCLGKFVVDLIIRVIVAKLVEEYEPGFTETTQWEKHPSTWILHPDTKILCKRVRETGMKARPARFRFSHVVGVGLFLVTIYNLWSLSFPSFPSISERVNDHLDAKTMDIPIPIRPVTANDLDAIVDIVIKAFPDDEQFAYRYQYREQYPEDHYKYTKMYYSEYLDTTFAGKNTIMVAEAPDLEDPTKTKVIALSIWDNPGDREPNPDMPAVAPPKNHPERKDCNRARLKAHSEATMKARKEIFVAKFGEKQLSLRQIATLPEYRGRGAASELLKWGMERAKKERVALPMFAGKMGKRLYLNYGFKELGRVEIQAPGEEEVIYESAMAWDPRGEGTTSSLD</sequence>
<dbReference type="EMBL" id="JAPUUL010000295">
    <property type="protein sequence ID" value="KAJ8131417.1"/>
    <property type="molecule type" value="Genomic_DNA"/>
</dbReference>
<keyword evidence="2" id="KW-1185">Reference proteome</keyword>
<gene>
    <name evidence="1" type="ORF">O1611_g2213</name>
</gene>
<proteinExistence type="predicted"/>
<evidence type="ECO:0000313" key="2">
    <source>
        <dbReference type="Proteomes" id="UP001153332"/>
    </source>
</evidence>
<evidence type="ECO:0000313" key="1">
    <source>
        <dbReference type="EMBL" id="KAJ8131417.1"/>
    </source>
</evidence>
<name>A0ACC2JVP8_9PEZI</name>
<dbReference type="Proteomes" id="UP001153332">
    <property type="component" value="Unassembled WGS sequence"/>
</dbReference>
<comment type="caution">
    <text evidence="1">The sequence shown here is derived from an EMBL/GenBank/DDBJ whole genome shotgun (WGS) entry which is preliminary data.</text>
</comment>
<reference evidence="1" key="1">
    <citation type="submission" date="2022-12" db="EMBL/GenBank/DDBJ databases">
        <title>Genome Sequence of Lasiodiplodia mahajangana.</title>
        <authorList>
            <person name="Buettner E."/>
        </authorList>
    </citation>
    <scope>NUCLEOTIDE SEQUENCE</scope>
    <source>
        <strain evidence="1">VT137</strain>
    </source>
</reference>
<protein>
    <submittedName>
        <fullName evidence="1">Uncharacterized protein</fullName>
    </submittedName>
</protein>